<dbReference type="PANTHER" id="PTHR23513:SF11">
    <property type="entry name" value="STAPHYLOFERRIN A TRANSPORTER"/>
    <property type="match status" value="1"/>
</dbReference>
<dbReference type="InterPro" id="IPR011701">
    <property type="entry name" value="MFS"/>
</dbReference>
<feature type="transmembrane region" description="Helical" evidence="6">
    <location>
        <begin position="325"/>
        <end position="344"/>
    </location>
</feature>
<feature type="transmembrane region" description="Helical" evidence="6">
    <location>
        <begin position="391"/>
        <end position="410"/>
    </location>
</feature>
<evidence type="ECO:0000256" key="3">
    <source>
        <dbReference type="ARBA" id="ARBA00022692"/>
    </source>
</evidence>
<dbReference type="AlphaFoldDB" id="A0A1I5EKY8"/>
<dbReference type="RefSeq" id="WP_093350378.1">
    <property type="nucleotide sequence ID" value="NZ_FOUY01000031.1"/>
</dbReference>
<evidence type="ECO:0000313" key="8">
    <source>
        <dbReference type="Proteomes" id="UP000199614"/>
    </source>
</evidence>
<keyword evidence="3 6" id="KW-0812">Transmembrane</keyword>
<dbReference type="Gene3D" id="1.20.1250.20">
    <property type="entry name" value="MFS general substrate transporter like domains"/>
    <property type="match status" value="1"/>
</dbReference>
<keyword evidence="2" id="KW-1003">Cell membrane</keyword>
<dbReference type="PANTHER" id="PTHR23513">
    <property type="entry name" value="INTEGRAL MEMBRANE EFFLUX PROTEIN-RELATED"/>
    <property type="match status" value="1"/>
</dbReference>
<dbReference type="SUPFAM" id="SSF103473">
    <property type="entry name" value="MFS general substrate transporter"/>
    <property type="match status" value="1"/>
</dbReference>
<feature type="transmembrane region" description="Helical" evidence="6">
    <location>
        <begin position="244"/>
        <end position="270"/>
    </location>
</feature>
<dbReference type="EMBL" id="FOUY01000031">
    <property type="protein sequence ID" value="SFO12175.1"/>
    <property type="molecule type" value="Genomic_DNA"/>
</dbReference>
<keyword evidence="5 6" id="KW-0472">Membrane</keyword>
<reference evidence="7 8" key="1">
    <citation type="submission" date="2016-10" db="EMBL/GenBank/DDBJ databases">
        <authorList>
            <person name="de Groot N.N."/>
        </authorList>
    </citation>
    <scope>NUCLEOTIDE SEQUENCE [LARGE SCALE GENOMIC DNA]</scope>
    <source>
        <strain evidence="7 8">CGMCC 4.1877</strain>
    </source>
</reference>
<proteinExistence type="predicted"/>
<keyword evidence="4 6" id="KW-1133">Transmembrane helix</keyword>
<feature type="transmembrane region" description="Helical" evidence="6">
    <location>
        <begin position="365"/>
        <end position="385"/>
    </location>
</feature>
<feature type="transmembrane region" description="Helical" evidence="6">
    <location>
        <begin position="303"/>
        <end position="319"/>
    </location>
</feature>
<evidence type="ECO:0000313" key="7">
    <source>
        <dbReference type="EMBL" id="SFO12175.1"/>
    </source>
</evidence>
<protein>
    <submittedName>
        <fullName evidence="7">Transmembrane secretion effector</fullName>
    </submittedName>
</protein>
<dbReference type="InterPro" id="IPR036259">
    <property type="entry name" value="MFS_trans_sf"/>
</dbReference>
<evidence type="ECO:0000256" key="5">
    <source>
        <dbReference type="ARBA" id="ARBA00023136"/>
    </source>
</evidence>
<evidence type="ECO:0000256" key="1">
    <source>
        <dbReference type="ARBA" id="ARBA00004651"/>
    </source>
</evidence>
<feature type="transmembrane region" description="Helical" evidence="6">
    <location>
        <begin position="105"/>
        <end position="131"/>
    </location>
</feature>
<feature type="transmembrane region" description="Helical" evidence="6">
    <location>
        <begin position="187"/>
        <end position="211"/>
    </location>
</feature>
<keyword evidence="8" id="KW-1185">Reference proteome</keyword>
<dbReference type="CDD" id="cd06173">
    <property type="entry name" value="MFS_MefA_like"/>
    <property type="match status" value="1"/>
</dbReference>
<dbReference type="GO" id="GO:0022857">
    <property type="term" value="F:transmembrane transporter activity"/>
    <property type="evidence" value="ECO:0007669"/>
    <property type="project" value="InterPro"/>
</dbReference>
<accession>A0A1I5EKY8</accession>
<dbReference type="STRING" id="260086.SAMN05216207_103152"/>
<dbReference type="GO" id="GO:0005886">
    <property type="term" value="C:plasma membrane"/>
    <property type="evidence" value="ECO:0007669"/>
    <property type="project" value="UniProtKB-SubCell"/>
</dbReference>
<name>A0A1I5EKY8_PSUAM</name>
<organism evidence="7 8">
    <name type="scientific">Pseudonocardia ammonioxydans</name>
    <dbReference type="NCBI Taxonomy" id="260086"/>
    <lineage>
        <taxon>Bacteria</taxon>
        <taxon>Bacillati</taxon>
        <taxon>Actinomycetota</taxon>
        <taxon>Actinomycetes</taxon>
        <taxon>Pseudonocardiales</taxon>
        <taxon>Pseudonocardiaceae</taxon>
        <taxon>Pseudonocardia</taxon>
    </lineage>
</organism>
<feature type="transmembrane region" description="Helical" evidence="6">
    <location>
        <begin position="163"/>
        <end position="181"/>
    </location>
</feature>
<sequence length="426" mass="42191">MAGTGRRDTAGAPDPGTGAAVAGSPLRIPDFRVLFSAELLSTAGDQIARVALTVLVLQRTGSVAWSAAFYAMTFLPALLGGLLLGHLADRYPRRAVMVLADLARAGLVAVMALPGLSLPVLSGLLVVVVLLGGPHNAARAALLPDLLPGALLARGLALRQISVQIAQVAGFGGGGLLVAWLTPHGALLVDAGALAGSALVVALGVGARCAVRRVGAPARRTAGRWLGGARAGLAVVFGCPRRRYLVLAAWLIGIYVLPEALAAAYALAVGAGPVEAGLLMAADPAGSALGAAVLAFRRPVGERWLIPFAAGAAVPLVLTPFAPGLWAAVALWALSGACATVCLVQAQSGFARATPTAVRGAATGVASAGLVAGQGVAVLLGGLLAQWTDPAVALAAFGLTGLLLACAGLVRLRRTASGGAVAGATG</sequence>
<feature type="transmembrane region" description="Helical" evidence="6">
    <location>
        <begin position="63"/>
        <end position="84"/>
    </location>
</feature>
<evidence type="ECO:0000256" key="4">
    <source>
        <dbReference type="ARBA" id="ARBA00022989"/>
    </source>
</evidence>
<feature type="transmembrane region" description="Helical" evidence="6">
    <location>
        <begin position="276"/>
        <end position="296"/>
    </location>
</feature>
<dbReference type="OrthoDB" id="3227279at2"/>
<evidence type="ECO:0000256" key="2">
    <source>
        <dbReference type="ARBA" id="ARBA00022475"/>
    </source>
</evidence>
<gene>
    <name evidence="7" type="ORF">SAMN05216207_103152</name>
</gene>
<comment type="subcellular location">
    <subcellularLocation>
        <location evidence="1">Cell membrane</location>
        <topology evidence="1">Multi-pass membrane protein</topology>
    </subcellularLocation>
</comment>
<dbReference type="Proteomes" id="UP000199614">
    <property type="component" value="Unassembled WGS sequence"/>
</dbReference>
<evidence type="ECO:0000256" key="6">
    <source>
        <dbReference type="SAM" id="Phobius"/>
    </source>
</evidence>
<dbReference type="Pfam" id="PF07690">
    <property type="entry name" value="MFS_1"/>
    <property type="match status" value="1"/>
</dbReference>